<gene>
    <name evidence="4" type="ORF">IAB94_03690</name>
</gene>
<dbReference type="PANTHER" id="PTHR43046:SF16">
    <property type="entry name" value="ADP-RIBOSE PYROPHOSPHATASE YJHB-RELATED"/>
    <property type="match status" value="1"/>
</dbReference>
<dbReference type="Proteomes" id="UP000823913">
    <property type="component" value="Unassembled WGS sequence"/>
</dbReference>
<dbReference type="PANTHER" id="PTHR43046">
    <property type="entry name" value="GDP-MANNOSE MANNOSYL HYDROLASE"/>
    <property type="match status" value="1"/>
</dbReference>
<name>A0A9D1E6B3_9FIRM</name>
<comment type="cofactor">
    <cofactor evidence="1">
        <name>Mg(2+)</name>
        <dbReference type="ChEBI" id="CHEBI:18420"/>
    </cofactor>
</comment>
<organism evidence="4 5">
    <name type="scientific">Candidatus Coproplasma avicola</name>
    <dbReference type="NCBI Taxonomy" id="2840744"/>
    <lineage>
        <taxon>Bacteria</taxon>
        <taxon>Bacillati</taxon>
        <taxon>Bacillota</taxon>
        <taxon>Clostridia</taxon>
        <taxon>Eubacteriales</taxon>
        <taxon>Candidatus Coproplasma</taxon>
    </lineage>
</organism>
<reference evidence="4" key="2">
    <citation type="journal article" date="2021" name="PeerJ">
        <title>Extensive microbial diversity within the chicken gut microbiome revealed by metagenomics and culture.</title>
        <authorList>
            <person name="Gilroy R."/>
            <person name="Ravi A."/>
            <person name="Getino M."/>
            <person name="Pursley I."/>
            <person name="Horton D.L."/>
            <person name="Alikhan N.F."/>
            <person name="Baker D."/>
            <person name="Gharbi K."/>
            <person name="Hall N."/>
            <person name="Watson M."/>
            <person name="Adriaenssens E.M."/>
            <person name="Foster-Nyarko E."/>
            <person name="Jarju S."/>
            <person name="Secka A."/>
            <person name="Antonio M."/>
            <person name="Oren A."/>
            <person name="Chaudhuri R.R."/>
            <person name="La Ragione R."/>
            <person name="Hildebrand F."/>
            <person name="Pallen M.J."/>
        </authorList>
    </citation>
    <scope>NUCLEOTIDE SEQUENCE</scope>
    <source>
        <strain evidence="4">ChiW16-3235</strain>
    </source>
</reference>
<dbReference type="PROSITE" id="PS51462">
    <property type="entry name" value="NUDIX"/>
    <property type="match status" value="1"/>
</dbReference>
<dbReference type="AlphaFoldDB" id="A0A9D1E6B3"/>
<evidence type="ECO:0000259" key="3">
    <source>
        <dbReference type="PROSITE" id="PS51462"/>
    </source>
</evidence>
<sequence length="148" mass="16758">MEKFKVPVAVVVLIARNVGGINQILLQRRQNTGFGDGMWDFACSGHVEEGESLTAACSRECCEELGISADAQDFEFFTLFYKRDGQVTYVNPYFVLQKFMGEPHICEPHKCAELEWFCADNLPEDLLPDRKAAYNALMQGLPYVEYTT</sequence>
<dbReference type="InterPro" id="IPR015797">
    <property type="entry name" value="NUDIX_hydrolase-like_dom_sf"/>
</dbReference>
<dbReference type="Pfam" id="PF00293">
    <property type="entry name" value="NUDIX"/>
    <property type="match status" value="1"/>
</dbReference>
<dbReference type="GO" id="GO:0016787">
    <property type="term" value="F:hydrolase activity"/>
    <property type="evidence" value="ECO:0007669"/>
    <property type="project" value="UniProtKB-KW"/>
</dbReference>
<dbReference type="EMBL" id="DVHK01000079">
    <property type="protein sequence ID" value="HIR67136.1"/>
    <property type="molecule type" value="Genomic_DNA"/>
</dbReference>
<evidence type="ECO:0000313" key="5">
    <source>
        <dbReference type="Proteomes" id="UP000823913"/>
    </source>
</evidence>
<proteinExistence type="predicted"/>
<dbReference type="SUPFAM" id="SSF55811">
    <property type="entry name" value="Nudix"/>
    <property type="match status" value="1"/>
</dbReference>
<evidence type="ECO:0000313" key="4">
    <source>
        <dbReference type="EMBL" id="HIR67136.1"/>
    </source>
</evidence>
<evidence type="ECO:0000256" key="1">
    <source>
        <dbReference type="ARBA" id="ARBA00001946"/>
    </source>
</evidence>
<comment type="caution">
    <text evidence="4">The sequence shown here is derived from an EMBL/GenBank/DDBJ whole genome shotgun (WGS) entry which is preliminary data.</text>
</comment>
<feature type="domain" description="Nudix hydrolase" evidence="3">
    <location>
        <begin position="4"/>
        <end position="140"/>
    </location>
</feature>
<dbReference type="InterPro" id="IPR000086">
    <property type="entry name" value="NUDIX_hydrolase_dom"/>
</dbReference>
<keyword evidence="2" id="KW-0378">Hydrolase</keyword>
<evidence type="ECO:0000256" key="2">
    <source>
        <dbReference type="ARBA" id="ARBA00022801"/>
    </source>
</evidence>
<accession>A0A9D1E6B3</accession>
<protein>
    <submittedName>
        <fullName evidence="4">NUDIX domain-containing protein</fullName>
    </submittedName>
</protein>
<dbReference type="Gene3D" id="3.90.79.10">
    <property type="entry name" value="Nucleoside Triphosphate Pyrophosphohydrolase"/>
    <property type="match status" value="1"/>
</dbReference>
<reference evidence="4" key="1">
    <citation type="submission" date="2020-10" db="EMBL/GenBank/DDBJ databases">
        <authorList>
            <person name="Gilroy R."/>
        </authorList>
    </citation>
    <scope>NUCLEOTIDE SEQUENCE</scope>
    <source>
        <strain evidence="4">ChiW16-3235</strain>
    </source>
</reference>